<dbReference type="STRING" id="1576369.SAMN05421753_10581"/>
<evidence type="ECO:0000313" key="2">
    <source>
        <dbReference type="EMBL" id="SFI06115.1"/>
    </source>
</evidence>
<evidence type="ECO:0000256" key="1">
    <source>
        <dbReference type="SAM" id="MobiDB-lite"/>
    </source>
</evidence>
<sequence length="635" mass="69115">MYQNNQITISGRPASSTQTSGRRRRFWSVSGLAALACFSAVSADPRPLLADPIQAPPAAIVGDPLMAAVDDAIQVTRLRNLDFQQHTPWQILHGLLALRSGYTLKNGDQFVNALDFISSQARYKGDAWFEATQYGAKAHPYNGTPYDFEGHVNQTLAIISMCDVPTTHVFRTGDGRSVTMADMIRNAQMTVNSQEETTWTLWFLTHYLDQETTWTNNQGQRWSMESLVRIQTAASPYNAPCGGCHGLFALAYARNAYMQKHGQLRGSWLEADQKLQQYIAAAQSMQNRDGSFATQFFKARGYSNDFNERIKSSGHMLEWLLVALPKKRLEEPWIRNGVQTLANDLIKNASAPADCGPLYHSLHALILYKQRMQPENTPSVPSELAARPQQIQQPAGALTLSAPDGESMPLSKQQQLEQQAIAKPILNAPVKTAEAPISTKKEEFQAPVRTAVKPVAPTQNDIIITPAMTPSTAPPTTLQAATPANPPVLVAPPTATAQPAPKGPTQKAPARVVEQPRLLRRLSSEGENAETKTEQADESAMTPSELAPIIGGMPIFKLPDYAQNAKAAQAEKAAATPTADKPAEPEAPKPTAEAAKEPEKLKVEGDAKPAAQEAAKEAKPEAAKTVEQPKTDAKK</sequence>
<accession>A0A1I3F4F1</accession>
<feature type="compositionally biased region" description="Basic and acidic residues" evidence="1">
    <location>
        <begin position="594"/>
        <end position="607"/>
    </location>
</feature>
<feature type="compositionally biased region" description="Basic and acidic residues" evidence="1">
    <location>
        <begin position="614"/>
        <end position="635"/>
    </location>
</feature>
<feature type="compositionally biased region" description="Low complexity" evidence="1">
    <location>
        <begin position="491"/>
        <end position="500"/>
    </location>
</feature>
<feature type="region of interest" description="Disordered" evidence="1">
    <location>
        <begin position="1"/>
        <end position="22"/>
    </location>
</feature>
<proteinExistence type="predicted"/>
<reference evidence="3" key="1">
    <citation type="submission" date="2016-10" db="EMBL/GenBank/DDBJ databases">
        <authorList>
            <person name="Varghese N."/>
            <person name="Submissions S."/>
        </authorList>
    </citation>
    <scope>NUCLEOTIDE SEQUENCE [LARGE SCALE GENOMIC DNA]</scope>
    <source>
        <strain evidence="3">DSM 26348</strain>
    </source>
</reference>
<gene>
    <name evidence="2" type="ORF">SAMN05421753_10581</name>
</gene>
<dbReference type="Proteomes" id="UP000199518">
    <property type="component" value="Unassembled WGS sequence"/>
</dbReference>
<feature type="compositionally biased region" description="Low complexity" evidence="1">
    <location>
        <begin position="473"/>
        <end position="483"/>
    </location>
</feature>
<evidence type="ECO:0000313" key="3">
    <source>
        <dbReference type="Proteomes" id="UP000199518"/>
    </source>
</evidence>
<dbReference type="EMBL" id="FOQD01000005">
    <property type="protein sequence ID" value="SFI06115.1"/>
    <property type="molecule type" value="Genomic_DNA"/>
</dbReference>
<feature type="region of interest" description="Disordered" evidence="1">
    <location>
        <begin position="473"/>
        <end position="543"/>
    </location>
</feature>
<name>A0A1I3F4F1_9PLAN</name>
<feature type="compositionally biased region" description="Polar residues" evidence="1">
    <location>
        <begin position="1"/>
        <end position="20"/>
    </location>
</feature>
<keyword evidence="3" id="KW-1185">Reference proteome</keyword>
<organism evidence="2 3">
    <name type="scientific">Planctomicrobium piriforme</name>
    <dbReference type="NCBI Taxonomy" id="1576369"/>
    <lineage>
        <taxon>Bacteria</taxon>
        <taxon>Pseudomonadati</taxon>
        <taxon>Planctomycetota</taxon>
        <taxon>Planctomycetia</taxon>
        <taxon>Planctomycetales</taxon>
        <taxon>Planctomycetaceae</taxon>
        <taxon>Planctomicrobium</taxon>
    </lineage>
</organism>
<feature type="region of interest" description="Disordered" evidence="1">
    <location>
        <begin position="564"/>
        <end position="635"/>
    </location>
</feature>
<dbReference type="AlphaFoldDB" id="A0A1I3F4F1"/>
<feature type="compositionally biased region" description="Low complexity" evidence="1">
    <location>
        <begin position="565"/>
        <end position="580"/>
    </location>
</feature>
<protein>
    <submittedName>
        <fullName evidence="2">Uncharacterized protein</fullName>
    </submittedName>
</protein>